<evidence type="ECO:0000313" key="2">
    <source>
        <dbReference type="Proteomes" id="UP001515641"/>
    </source>
</evidence>
<evidence type="ECO:0000313" key="1">
    <source>
        <dbReference type="EMBL" id="NHR07240.1"/>
    </source>
</evidence>
<comment type="caution">
    <text evidence="1">The sequence shown here is derived from an EMBL/GenBank/DDBJ whole genome shotgun (WGS) entry which is preliminary data.</text>
</comment>
<name>A0ABX0L6C9_9NEIS</name>
<sequence length="900" mass="100641">MDLKFELNFIDDEVSAWYHKAELTEFKTESGGSVDINNKLVMRFLAPGRIEKGDITATFMPTWHEWFPSIEVDDIGDGVFEYKITLTPKTGDTFEHSLSKVHIGVNKSSEKAPVWSAFRDSFVAAADAEPSVEGELVVTCAFAPSGLEDAEMGLRWLRGSKSEPLSLTFGESKSFPLPAGTYQIHAESELKAKNGTLRSKVMLSDKEITVKKGQSTKLDIKFGSIERSSTVDVLLDIGEYPELRDEEIKMYFKEEKGSPNYFSLHSGDVQHIENLPPKGALIIHANDIRLNNKHYKFKDIPINLANDYHKVIFDKKILHVEDDSKADASLNITVLTEKSVNKFFTLNLIDEHNSEAPRQYRFSNVPAKNGDYKQTIQLAEGSYRVKSGSFVYEGVVYHIDVSPNPLRVASNAPARLEITVVEGANLFVKGFPKFLSFGGCADMVPSDVEDFVEARISSLFKYAGNDGAGDENVFLEREKEPTSRAIKLAQGVSAKLKDSTPVLPVMVSYTCNFSGGDAVGKLGNESAHKFSFANFIQALSMAEDEYHEKDHPVPAGFIVNPDFLGECQKHGFLPEQEVKVRKPLEEALSYHKGHPTHKVSKADIEIPDDITDTLKGYIKAVNWLARIIAPHVVIGWQVNLWGVASSSWIYGDTEYAEVYDPRGGGLKKLKMTINPQLAGELIAKYALYLGVFEDIKFTRKNGSPEVAEGADFMAVDRYEADDFTDRGYGNGYCYSPYEWDRLFEFCASLSRHLRKPVMPWQIPASHLATKMDNVARFSKDPSEPFEKQHWGSGGSYLMGHPEIGADANKIHDTLLAVKFTAHPEMGEDAKALFSRHKWDLSKPKYLDFPTYGIFHVQLGGGMTTGVVSTIGDPSDWMRKRLHDYRDMPVMFEPDKPANFS</sequence>
<keyword evidence="2" id="KW-1185">Reference proteome</keyword>
<proteinExistence type="predicted"/>
<dbReference type="Proteomes" id="UP001515641">
    <property type="component" value="Unassembled WGS sequence"/>
</dbReference>
<gene>
    <name evidence="1" type="ORF">HA052_18785</name>
</gene>
<organism evidence="1 2">
    <name type="scientific">Chromobacterium fluminis</name>
    <dbReference type="NCBI Taxonomy" id="3044269"/>
    <lineage>
        <taxon>Bacteria</taxon>
        <taxon>Pseudomonadati</taxon>
        <taxon>Pseudomonadota</taxon>
        <taxon>Betaproteobacteria</taxon>
        <taxon>Neisseriales</taxon>
        <taxon>Chromobacteriaceae</taxon>
        <taxon>Chromobacterium</taxon>
    </lineage>
</organism>
<dbReference type="EMBL" id="JAAOMA010000031">
    <property type="protein sequence ID" value="NHR07240.1"/>
    <property type="molecule type" value="Genomic_DNA"/>
</dbReference>
<dbReference type="RefSeq" id="WP_166453077.1">
    <property type="nucleotide sequence ID" value="NZ_JAAOMA010000031.1"/>
</dbReference>
<accession>A0ABX0L6C9</accession>
<reference evidence="1 2" key="1">
    <citation type="submission" date="2020-03" db="EMBL/GenBank/DDBJ databases">
        <title>Draft genome sequence of environmentally isolated cultures.</title>
        <authorList>
            <person name="Wilson H.S."/>
            <person name="De Leon M.E."/>
        </authorList>
    </citation>
    <scope>NUCLEOTIDE SEQUENCE [LARGE SCALE GENOMIC DNA]</scope>
    <source>
        <strain evidence="1 2">HSC-31F16</strain>
    </source>
</reference>
<protein>
    <submittedName>
        <fullName evidence="1">Uncharacterized protein</fullName>
    </submittedName>
</protein>